<dbReference type="PANTHER" id="PTHR47810">
    <property type="entry name" value="DNA LIGASE"/>
    <property type="match status" value="1"/>
</dbReference>
<reference evidence="7 8" key="1">
    <citation type="journal article" date="2017" name="Mol. Biol. Evol.">
        <title>The 4-celled Tetrabaena socialis nuclear genome reveals the essential components for genetic control of cell number at the origin of multicellularity in the volvocine lineage.</title>
        <authorList>
            <person name="Featherston J."/>
            <person name="Arakaki Y."/>
            <person name="Hanschen E.R."/>
            <person name="Ferris P.J."/>
            <person name="Michod R.E."/>
            <person name="Olson B.J.S.C."/>
            <person name="Nozaki H."/>
            <person name="Durand P.M."/>
        </authorList>
    </citation>
    <scope>NUCLEOTIDE SEQUENCE [LARGE SCALE GENOMIC DNA]</scope>
    <source>
        <strain evidence="7 8">NIES-571</strain>
    </source>
</reference>
<dbReference type="AlphaFoldDB" id="A0A2J8AJ26"/>
<evidence type="ECO:0000256" key="5">
    <source>
        <dbReference type="ARBA" id="ARBA00023204"/>
    </source>
</evidence>
<dbReference type="EMBL" id="PGGS01000007">
    <property type="protein sequence ID" value="PNH12526.1"/>
    <property type="molecule type" value="Genomic_DNA"/>
</dbReference>
<dbReference type="GO" id="GO:0006281">
    <property type="term" value="P:DNA repair"/>
    <property type="evidence" value="ECO:0007669"/>
    <property type="project" value="UniProtKB-KW"/>
</dbReference>
<comment type="caution">
    <text evidence="7">The sequence shown here is derived from an EMBL/GenBank/DDBJ whole genome shotgun (WGS) entry which is preliminary data.</text>
</comment>
<dbReference type="PROSITE" id="PS00333">
    <property type="entry name" value="DNA_LIGASE_A2"/>
    <property type="match status" value="1"/>
</dbReference>
<evidence type="ECO:0000313" key="8">
    <source>
        <dbReference type="Proteomes" id="UP000236333"/>
    </source>
</evidence>
<dbReference type="InterPro" id="IPR012310">
    <property type="entry name" value="DNA_ligase_ATP-dep_cent"/>
</dbReference>
<dbReference type="InterPro" id="IPR016059">
    <property type="entry name" value="DNA_ligase_ATP-dep_CS"/>
</dbReference>
<keyword evidence="5" id="KW-0234">DNA repair</keyword>
<keyword evidence="4" id="KW-0227">DNA damage</keyword>
<sequence length="323" mass="36009">MSSEGLFATFEMLIERLGKVEESTKTLLGIERDKVDIASKGTELSLTLFRGHLSEGGIVKKMFSGRVPAGTPIVVELGRHSTFSASESWCKSTGRYHKVDAHVEALYDEEWLQRLKKRCDATSEYPASTHEVLKEGDPGYGSGRINCTIDDHLCEMVLRNRMPEVTLYTMTRSALLLTYEKEVGVAESRYLMEVLSRGAIDDMLNTAEKQGYEGIMVRASTGIYELGKRSAMLLKYKRFSTDEFIIRGFREAAGRDRGTPVFEFATATGLPFAARPVGTLSERRALFDTASTLIGKPMTIKFQGLSRDGIPRFPVALGVRDYE</sequence>
<dbReference type="Gene3D" id="3.30.1490.70">
    <property type="match status" value="1"/>
</dbReference>
<dbReference type="GO" id="GO:0006310">
    <property type="term" value="P:DNA recombination"/>
    <property type="evidence" value="ECO:0007669"/>
    <property type="project" value="InterPro"/>
</dbReference>
<dbReference type="Proteomes" id="UP000236333">
    <property type="component" value="Unassembled WGS sequence"/>
</dbReference>
<dbReference type="InterPro" id="IPR012340">
    <property type="entry name" value="NA-bd_OB-fold"/>
</dbReference>
<gene>
    <name evidence="7" type="ORF">TSOC_000525</name>
</gene>
<evidence type="ECO:0000256" key="1">
    <source>
        <dbReference type="ARBA" id="ARBA00001968"/>
    </source>
</evidence>
<evidence type="ECO:0000259" key="6">
    <source>
        <dbReference type="Pfam" id="PF01068"/>
    </source>
</evidence>
<keyword evidence="3" id="KW-0235">DNA replication</keyword>
<dbReference type="Gene3D" id="2.40.50.140">
    <property type="entry name" value="Nucleic acid-binding proteins"/>
    <property type="match status" value="1"/>
</dbReference>
<dbReference type="PANTHER" id="PTHR47810:SF1">
    <property type="entry name" value="DNA LIGASE B"/>
    <property type="match status" value="1"/>
</dbReference>
<keyword evidence="8" id="KW-1185">Reference proteome</keyword>
<dbReference type="SUPFAM" id="SSF50249">
    <property type="entry name" value="Nucleic acid-binding proteins"/>
    <property type="match status" value="1"/>
</dbReference>
<keyword evidence="2" id="KW-0436">Ligase</keyword>
<name>A0A2J8AJ26_9CHLO</name>
<dbReference type="GO" id="GO:0003910">
    <property type="term" value="F:DNA ligase (ATP) activity"/>
    <property type="evidence" value="ECO:0007669"/>
    <property type="project" value="InterPro"/>
</dbReference>
<accession>A0A2J8AJ26</accession>
<comment type="cofactor">
    <cofactor evidence="1">
        <name>a divalent metal cation</name>
        <dbReference type="ChEBI" id="CHEBI:60240"/>
    </cofactor>
</comment>
<protein>
    <recommendedName>
        <fullName evidence="6">ATP-dependent DNA ligase family profile domain-containing protein</fullName>
    </recommendedName>
</protein>
<dbReference type="Pfam" id="PF01068">
    <property type="entry name" value="DNA_ligase_A_M"/>
    <property type="match status" value="1"/>
</dbReference>
<dbReference type="GO" id="GO:0005524">
    <property type="term" value="F:ATP binding"/>
    <property type="evidence" value="ECO:0007669"/>
    <property type="project" value="InterPro"/>
</dbReference>
<proteinExistence type="predicted"/>
<dbReference type="OrthoDB" id="93388at2759"/>
<organism evidence="7 8">
    <name type="scientific">Tetrabaena socialis</name>
    <dbReference type="NCBI Taxonomy" id="47790"/>
    <lineage>
        <taxon>Eukaryota</taxon>
        <taxon>Viridiplantae</taxon>
        <taxon>Chlorophyta</taxon>
        <taxon>core chlorophytes</taxon>
        <taxon>Chlorophyceae</taxon>
        <taxon>CS clade</taxon>
        <taxon>Chlamydomonadales</taxon>
        <taxon>Tetrabaenaceae</taxon>
        <taxon>Tetrabaena</taxon>
    </lineage>
</organism>
<evidence type="ECO:0000313" key="7">
    <source>
        <dbReference type="EMBL" id="PNH12526.1"/>
    </source>
</evidence>
<evidence type="ECO:0000256" key="2">
    <source>
        <dbReference type="ARBA" id="ARBA00022598"/>
    </source>
</evidence>
<dbReference type="GO" id="GO:0006260">
    <property type="term" value="P:DNA replication"/>
    <property type="evidence" value="ECO:0007669"/>
    <property type="project" value="UniProtKB-KW"/>
</dbReference>
<evidence type="ECO:0000256" key="3">
    <source>
        <dbReference type="ARBA" id="ARBA00022705"/>
    </source>
</evidence>
<feature type="domain" description="ATP-dependent DNA ligase family profile" evidence="6">
    <location>
        <begin position="195"/>
        <end position="237"/>
    </location>
</feature>
<dbReference type="InterPro" id="IPR050326">
    <property type="entry name" value="NAD_dep_DNA_ligaseB"/>
</dbReference>
<evidence type="ECO:0000256" key="4">
    <source>
        <dbReference type="ARBA" id="ARBA00022763"/>
    </source>
</evidence>